<organism evidence="5 6">
    <name type="scientific">Arenibacter certesii</name>
    <dbReference type="NCBI Taxonomy" id="228955"/>
    <lineage>
        <taxon>Bacteria</taxon>
        <taxon>Pseudomonadati</taxon>
        <taxon>Bacteroidota</taxon>
        <taxon>Flavobacteriia</taxon>
        <taxon>Flavobacteriales</taxon>
        <taxon>Flavobacteriaceae</taxon>
        <taxon>Arenibacter</taxon>
    </lineage>
</organism>
<dbReference type="InterPro" id="IPR000917">
    <property type="entry name" value="Sulfatase_N"/>
</dbReference>
<keyword evidence="6" id="KW-1185">Reference proteome</keyword>
<feature type="chain" id="PRO_5036954271" evidence="3">
    <location>
        <begin position="24"/>
        <end position="499"/>
    </location>
</feature>
<dbReference type="Gene3D" id="3.40.720.10">
    <property type="entry name" value="Alkaline Phosphatase, subunit A"/>
    <property type="match status" value="1"/>
</dbReference>
<evidence type="ECO:0000256" key="2">
    <source>
        <dbReference type="ARBA" id="ARBA00022801"/>
    </source>
</evidence>
<dbReference type="AlphaFoldDB" id="A0A918IXZ4"/>
<comment type="similarity">
    <text evidence="1">Belongs to the sulfatase family.</text>
</comment>
<dbReference type="SUPFAM" id="SSF53649">
    <property type="entry name" value="Alkaline phosphatase-like"/>
    <property type="match status" value="1"/>
</dbReference>
<feature type="domain" description="Sulfatase N-terminal" evidence="4">
    <location>
        <begin position="35"/>
        <end position="381"/>
    </location>
</feature>
<evidence type="ECO:0000313" key="5">
    <source>
        <dbReference type="EMBL" id="GGW36127.1"/>
    </source>
</evidence>
<dbReference type="GO" id="GO:0004065">
    <property type="term" value="F:arylsulfatase activity"/>
    <property type="evidence" value="ECO:0007669"/>
    <property type="project" value="TreeGrafter"/>
</dbReference>
<proteinExistence type="inferred from homology"/>
<reference evidence="5" key="2">
    <citation type="submission" date="2020-09" db="EMBL/GenBank/DDBJ databases">
        <authorList>
            <person name="Sun Q."/>
            <person name="Kim S."/>
        </authorList>
    </citation>
    <scope>NUCLEOTIDE SEQUENCE</scope>
    <source>
        <strain evidence="5">KCTC 12113</strain>
    </source>
</reference>
<keyword evidence="3" id="KW-0732">Signal</keyword>
<gene>
    <name evidence="5" type="ORF">GCM10007383_21310</name>
</gene>
<dbReference type="PANTHER" id="PTHR42693:SF53">
    <property type="entry name" value="ENDO-4-O-SULFATASE"/>
    <property type="match status" value="1"/>
</dbReference>
<dbReference type="RefSeq" id="WP_084418785.1">
    <property type="nucleotide sequence ID" value="NZ_BMWP01000013.1"/>
</dbReference>
<dbReference type="Gene3D" id="3.30.1120.10">
    <property type="match status" value="1"/>
</dbReference>
<keyword evidence="2" id="KW-0378">Hydrolase</keyword>
<evidence type="ECO:0000256" key="1">
    <source>
        <dbReference type="ARBA" id="ARBA00008779"/>
    </source>
</evidence>
<protein>
    <submittedName>
        <fullName evidence="5">N-acetylgalactosamine-6-sulfatase</fullName>
    </submittedName>
</protein>
<dbReference type="PANTHER" id="PTHR42693">
    <property type="entry name" value="ARYLSULFATASE FAMILY MEMBER"/>
    <property type="match status" value="1"/>
</dbReference>
<accession>A0A918IXZ4</accession>
<name>A0A918IXZ4_9FLAO</name>
<dbReference type="Proteomes" id="UP000634668">
    <property type="component" value="Unassembled WGS sequence"/>
</dbReference>
<evidence type="ECO:0000256" key="3">
    <source>
        <dbReference type="SAM" id="SignalP"/>
    </source>
</evidence>
<sequence length="499" mass="56306">MKILRIASFIFILVFGFNSCKTATENEPKQPEELPNIILVMADDLGWGDVAYNGNKTVKTPHLDQMAAEGLKLNRFYAAAPVCSPTRASALTGRHPYRVRIPWAGDGFIHPNEVTIAEMLKTKGYATGHFGKWHVGGLSKSFKQSYFPGPITTYSPPWENGFDVSFSTESMMPTYNPYYHVGGNYGEEDYKMIQTEAVGQGQETGGHKWRDVYWTGPGQFLDSNPGGDDAELVMDKALEFIKEKTETQENFLSLIWFHNVHTPVVAGNKHRELYEDLTTEEQHWYGGISAMDDQIGRLRAELKIMGISENTIIWFCSDNGPSYVHDLNSAGPYRGKKSELLEGGIIVPSIVEWPAKFKSPASINTPMVTSDFFPTLLEISGVDWKGQAHIDGEDVLSILMGDKTQRERPIGFRSPLPSRLNQEKTLNAEQWAYLDQNYKLISMDNGKSYQLYDLSTDVQESKDLSEQLPDYKQKLLEGLLTWSRSIDTELEMQNSTYEE</sequence>
<dbReference type="InterPro" id="IPR050738">
    <property type="entry name" value="Sulfatase"/>
</dbReference>
<dbReference type="EMBL" id="BMWP01000013">
    <property type="protein sequence ID" value="GGW36127.1"/>
    <property type="molecule type" value="Genomic_DNA"/>
</dbReference>
<evidence type="ECO:0000313" key="6">
    <source>
        <dbReference type="Proteomes" id="UP000634668"/>
    </source>
</evidence>
<evidence type="ECO:0000259" key="4">
    <source>
        <dbReference type="Pfam" id="PF00884"/>
    </source>
</evidence>
<comment type="caution">
    <text evidence="5">The sequence shown here is derived from an EMBL/GenBank/DDBJ whole genome shotgun (WGS) entry which is preliminary data.</text>
</comment>
<dbReference type="InterPro" id="IPR017850">
    <property type="entry name" value="Alkaline_phosphatase_core_sf"/>
</dbReference>
<reference evidence="5" key="1">
    <citation type="journal article" date="2014" name="Int. J. Syst. Evol. Microbiol.">
        <title>Complete genome sequence of Corynebacterium casei LMG S-19264T (=DSM 44701T), isolated from a smear-ripened cheese.</title>
        <authorList>
            <consortium name="US DOE Joint Genome Institute (JGI-PGF)"/>
            <person name="Walter F."/>
            <person name="Albersmeier A."/>
            <person name="Kalinowski J."/>
            <person name="Ruckert C."/>
        </authorList>
    </citation>
    <scope>NUCLEOTIDE SEQUENCE</scope>
    <source>
        <strain evidence="5">KCTC 12113</strain>
    </source>
</reference>
<dbReference type="Pfam" id="PF00884">
    <property type="entry name" value="Sulfatase"/>
    <property type="match status" value="1"/>
</dbReference>
<feature type="signal peptide" evidence="3">
    <location>
        <begin position="1"/>
        <end position="23"/>
    </location>
</feature>